<dbReference type="Gene3D" id="3.30.1860.10">
    <property type="entry name" value="uncharacterized conserved protein from methanopyrus kandleri domain like"/>
    <property type="match status" value="1"/>
</dbReference>
<dbReference type="EMBL" id="LOPU01000037">
    <property type="protein sequence ID" value="KTG07880.1"/>
    <property type="molecule type" value="Genomic_DNA"/>
</dbReference>
<reference evidence="1 2" key="1">
    <citation type="submission" date="2015-12" db="EMBL/GenBank/DDBJ databases">
        <title>Haloprofundus marisrubri gen. nov., sp. nov., an extremely halophilic archaeon isolated from the Discovery deep brine-seawater interface in the Red Sea.</title>
        <authorList>
            <person name="Zhang G."/>
            <person name="Stingl U."/>
            <person name="Rashid M."/>
        </authorList>
    </citation>
    <scope>NUCLEOTIDE SEQUENCE [LARGE SCALE GENOMIC DNA]</scope>
    <source>
        <strain evidence="1 2">SB9</strain>
    </source>
</reference>
<name>A0A0W1R3H0_9EURY</name>
<dbReference type="Pfam" id="PF04242">
    <property type="entry name" value="DUF424"/>
    <property type="match status" value="1"/>
</dbReference>
<dbReference type="Proteomes" id="UP000054387">
    <property type="component" value="Unassembled WGS sequence"/>
</dbReference>
<evidence type="ECO:0000313" key="2">
    <source>
        <dbReference type="Proteomes" id="UP000054387"/>
    </source>
</evidence>
<gene>
    <name evidence="1" type="ORF">AUR64_01195</name>
</gene>
<sequence length="100" mass="10769">MLVRERQTPEGLLVSVCDPDCIGETYENGKVSLTVTEEFYGGDDAEDVDADAVVDSLTRATVANIVGEEAVGVAIDAGIIDEETVLDVGETRHAQLLWMR</sequence>
<organism evidence="1 2">
    <name type="scientific">Haloprofundus marisrubri</name>
    <dbReference type="NCBI Taxonomy" id="1514971"/>
    <lineage>
        <taxon>Archaea</taxon>
        <taxon>Methanobacteriati</taxon>
        <taxon>Methanobacteriota</taxon>
        <taxon>Stenosarchaea group</taxon>
        <taxon>Halobacteria</taxon>
        <taxon>Halobacteriales</taxon>
        <taxon>Haloferacaceae</taxon>
        <taxon>Haloprofundus</taxon>
    </lineage>
</organism>
<proteinExistence type="predicted"/>
<dbReference type="AlphaFoldDB" id="A0A0W1R3H0"/>
<dbReference type="OrthoDB" id="18015at2157"/>
<protein>
    <recommendedName>
        <fullName evidence="3">DUF424 domain-containing protein</fullName>
    </recommendedName>
</protein>
<keyword evidence="2" id="KW-1185">Reference proteome</keyword>
<dbReference type="STRING" id="1514971.AUR64_01195"/>
<accession>A0A0W1R3H0</accession>
<comment type="caution">
    <text evidence="1">The sequence shown here is derived from an EMBL/GenBank/DDBJ whole genome shotgun (WGS) entry which is preliminary data.</text>
</comment>
<evidence type="ECO:0008006" key="3">
    <source>
        <dbReference type="Google" id="ProtNLM"/>
    </source>
</evidence>
<dbReference type="RefSeq" id="WP_058583308.1">
    <property type="nucleotide sequence ID" value="NZ_LOPU01000037.1"/>
</dbReference>
<evidence type="ECO:0000313" key="1">
    <source>
        <dbReference type="EMBL" id="KTG07880.1"/>
    </source>
</evidence>
<dbReference type="InterPro" id="IPR007355">
    <property type="entry name" value="DUF424"/>
</dbReference>